<evidence type="ECO:0000313" key="2">
    <source>
        <dbReference type="Proteomes" id="UP000054324"/>
    </source>
</evidence>
<accession>A0A074Z2F1</accession>
<evidence type="ECO:0000313" key="1">
    <source>
        <dbReference type="EMBL" id="KER19662.1"/>
    </source>
</evidence>
<dbReference type="EMBL" id="KL597160">
    <property type="protein sequence ID" value="KER19662.1"/>
    <property type="molecule type" value="Genomic_DNA"/>
</dbReference>
<proteinExistence type="predicted"/>
<feature type="non-terminal residue" evidence="1">
    <location>
        <position position="87"/>
    </location>
</feature>
<keyword evidence="2" id="KW-1185">Reference proteome</keyword>
<sequence length="87" mass="9948">MADEDKCRSSALAEVYSYFESAYQQILTICVPEYLFRLDQLRSVVTSGNLTPSVPMFERKSELAELSKQQQNFYAQVVDADDILIET</sequence>
<dbReference type="KEGG" id="ovi:T265_15483"/>
<gene>
    <name evidence="1" type="ORF">T265_15483</name>
</gene>
<name>A0A074Z2F1_OPIVI</name>
<dbReference type="AlphaFoldDB" id="A0A074Z2F1"/>
<organism evidence="1 2">
    <name type="scientific">Opisthorchis viverrini</name>
    <name type="common">Southeast Asian liver fluke</name>
    <dbReference type="NCBI Taxonomy" id="6198"/>
    <lineage>
        <taxon>Eukaryota</taxon>
        <taxon>Metazoa</taxon>
        <taxon>Spiralia</taxon>
        <taxon>Lophotrochozoa</taxon>
        <taxon>Platyhelminthes</taxon>
        <taxon>Trematoda</taxon>
        <taxon>Digenea</taxon>
        <taxon>Opisthorchiida</taxon>
        <taxon>Opisthorchiata</taxon>
        <taxon>Opisthorchiidae</taxon>
        <taxon>Opisthorchis</taxon>
    </lineage>
</organism>
<dbReference type="CTD" id="20329648"/>
<dbReference type="Proteomes" id="UP000054324">
    <property type="component" value="Unassembled WGS sequence"/>
</dbReference>
<protein>
    <submittedName>
        <fullName evidence="1">Uncharacterized protein</fullName>
    </submittedName>
</protein>
<dbReference type="RefSeq" id="XP_009176594.1">
    <property type="nucleotide sequence ID" value="XM_009178330.1"/>
</dbReference>
<dbReference type="GeneID" id="20329648"/>
<reference evidence="1 2" key="1">
    <citation type="submission" date="2013-11" db="EMBL/GenBank/DDBJ databases">
        <title>Opisthorchis viverrini - life in the bile duct.</title>
        <authorList>
            <person name="Young N.D."/>
            <person name="Nagarajan N."/>
            <person name="Lin S.J."/>
            <person name="Korhonen P.K."/>
            <person name="Jex A.R."/>
            <person name="Hall R.S."/>
            <person name="Safavi-Hemami H."/>
            <person name="Kaewkong W."/>
            <person name="Bertrand D."/>
            <person name="Gao S."/>
            <person name="Seet Q."/>
            <person name="Wongkham S."/>
            <person name="Teh B.T."/>
            <person name="Wongkham C."/>
            <person name="Intapan P.M."/>
            <person name="Maleewong W."/>
            <person name="Yang X."/>
            <person name="Hu M."/>
            <person name="Wang Z."/>
            <person name="Hofmann A."/>
            <person name="Sternberg P.W."/>
            <person name="Tan P."/>
            <person name="Wang J."/>
            <person name="Gasser R.B."/>
        </authorList>
    </citation>
    <scope>NUCLEOTIDE SEQUENCE [LARGE SCALE GENOMIC DNA]</scope>
</reference>